<dbReference type="AlphaFoldDB" id="A0A9D4LLW3"/>
<accession>A0A9D4LLW3</accession>
<reference evidence="1" key="2">
    <citation type="submission" date="2020-11" db="EMBL/GenBank/DDBJ databases">
        <authorList>
            <person name="McCartney M.A."/>
            <person name="Auch B."/>
            <person name="Kono T."/>
            <person name="Mallez S."/>
            <person name="Becker A."/>
            <person name="Gohl D.M."/>
            <person name="Silverstein K.A.T."/>
            <person name="Koren S."/>
            <person name="Bechman K.B."/>
            <person name="Herman A."/>
            <person name="Abrahante J.E."/>
            <person name="Garbe J."/>
        </authorList>
    </citation>
    <scope>NUCLEOTIDE SEQUENCE</scope>
    <source>
        <strain evidence="1">Duluth1</strain>
        <tissue evidence="1">Whole animal</tissue>
    </source>
</reference>
<reference evidence="1" key="1">
    <citation type="journal article" date="2019" name="bioRxiv">
        <title>The Genome of the Zebra Mussel, Dreissena polymorpha: A Resource for Invasive Species Research.</title>
        <authorList>
            <person name="McCartney M.A."/>
            <person name="Auch B."/>
            <person name="Kono T."/>
            <person name="Mallez S."/>
            <person name="Zhang Y."/>
            <person name="Obille A."/>
            <person name="Becker A."/>
            <person name="Abrahante J.E."/>
            <person name="Garbe J."/>
            <person name="Badalamenti J.P."/>
            <person name="Herman A."/>
            <person name="Mangelson H."/>
            <person name="Liachko I."/>
            <person name="Sullivan S."/>
            <person name="Sone E.D."/>
            <person name="Koren S."/>
            <person name="Silverstein K.A.T."/>
            <person name="Beckman K.B."/>
            <person name="Gohl D.M."/>
        </authorList>
    </citation>
    <scope>NUCLEOTIDE SEQUENCE</scope>
    <source>
        <strain evidence="1">Duluth1</strain>
        <tissue evidence="1">Whole animal</tissue>
    </source>
</reference>
<gene>
    <name evidence="1" type="ORF">DPMN_023195</name>
</gene>
<comment type="caution">
    <text evidence="1">The sequence shown here is derived from an EMBL/GenBank/DDBJ whole genome shotgun (WGS) entry which is preliminary data.</text>
</comment>
<name>A0A9D4LLW3_DREPO</name>
<organism evidence="1 2">
    <name type="scientific">Dreissena polymorpha</name>
    <name type="common">Zebra mussel</name>
    <name type="synonym">Mytilus polymorpha</name>
    <dbReference type="NCBI Taxonomy" id="45954"/>
    <lineage>
        <taxon>Eukaryota</taxon>
        <taxon>Metazoa</taxon>
        <taxon>Spiralia</taxon>
        <taxon>Lophotrochozoa</taxon>
        <taxon>Mollusca</taxon>
        <taxon>Bivalvia</taxon>
        <taxon>Autobranchia</taxon>
        <taxon>Heteroconchia</taxon>
        <taxon>Euheterodonta</taxon>
        <taxon>Imparidentia</taxon>
        <taxon>Neoheterodontei</taxon>
        <taxon>Myida</taxon>
        <taxon>Dreissenoidea</taxon>
        <taxon>Dreissenidae</taxon>
        <taxon>Dreissena</taxon>
    </lineage>
</organism>
<keyword evidence="2" id="KW-1185">Reference proteome</keyword>
<evidence type="ECO:0000313" key="1">
    <source>
        <dbReference type="EMBL" id="KAH3860299.1"/>
    </source>
</evidence>
<proteinExistence type="predicted"/>
<dbReference type="EMBL" id="JAIWYP010000002">
    <property type="protein sequence ID" value="KAH3860299.1"/>
    <property type="molecule type" value="Genomic_DNA"/>
</dbReference>
<protein>
    <submittedName>
        <fullName evidence="1">Uncharacterized protein</fullName>
    </submittedName>
</protein>
<sequence>MNESPSLLFENSIHPLYSLNRRSLTLYLALTSTFGATGANTFSTKYRSGANVETDFTSTFDTSPEYQDGTNIEPTLASTFDLSPEYRTGTNIEPALTSAFSTTNVEPASTSIFGTRPEYRAGVNVEPALRSTFNTSFDYRAVYKNI</sequence>
<evidence type="ECO:0000313" key="2">
    <source>
        <dbReference type="Proteomes" id="UP000828390"/>
    </source>
</evidence>
<dbReference type="Proteomes" id="UP000828390">
    <property type="component" value="Unassembled WGS sequence"/>
</dbReference>